<keyword evidence="3 5" id="KW-1133">Transmembrane helix</keyword>
<sequence>MSAAIHGTPAQIRQATWATRSLFAALGVVAGAWGVHIPSVKELYGLTEGSLSLVLVAAALGTVGMLFVAGRVIGRLGPRNAVALAGMAMGLMLALVLHWPGYMPLLLATVVFGSTMSIYDVGINTEGSALEAAGGRPIMGGLHGMFSVGAMSGAALTALLLRLEVPAAWQLGGVGLGVSVWMALASRWMLPTAPQTKESAETPQFAWPRGALLIMGLLIFAGASAEGVMQDWGVLYLKQEVLMPQDRAAIGYAAFAGAMAVMRFLADILRARYSEQLLLRGSGVVTAVAMAIVLLSGSPVISIVGFAVIGAGLAMVVPILFGAASRVPGTTPAAAIAAVSSIGYSGFMIGPPLIGGIAQHASLTAAMGVVVVTATILALSAHYVPEKRPEGAAGEPSLA</sequence>
<dbReference type="SUPFAM" id="SSF103473">
    <property type="entry name" value="MFS general substrate transporter"/>
    <property type="match status" value="1"/>
</dbReference>
<feature type="transmembrane region" description="Helical" evidence="5">
    <location>
        <begin position="81"/>
        <end position="99"/>
    </location>
</feature>
<dbReference type="CDD" id="cd17393">
    <property type="entry name" value="MFS_MosC_like"/>
    <property type="match status" value="1"/>
</dbReference>
<dbReference type="Gene3D" id="1.20.1250.20">
    <property type="entry name" value="MFS general substrate transporter like domains"/>
    <property type="match status" value="2"/>
</dbReference>
<feature type="domain" description="Major facilitator superfamily (MFS) profile" evidence="6">
    <location>
        <begin position="1"/>
        <end position="392"/>
    </location>
</feature>
<evidence type="ECO:0000256" key="1">
    <source>
        <dbReference type="ARBA" id="ARBA00004141"/>
    </source>
</evidence>
<reference evidence="7 8" key="1">
    <citation type="submission" date="2023-07" db="EMBL/GenBank/DDBJ databases">
        <title>Sorghum-associated microbial communities from plants grown in Nebraska, USA.</title>
        <authorList>
            <person name="Schachtman D."/>
        </authorList>
    </citation>
    <scope>NUCLEOTIDE SEQUENCE [LARGE SCALE GENOMIC DNA]</scope>
    <source>
        <strain evidence="7 8">BE308</strain>
    </source>
</reference>
<dbReference type="RefSeq" id="WP_310346358.1">
    <property type="nucleotide sequence ID" value="NZ_JAVDXO010000013.1"/>
</dbReference>
<feature type="transmembrane region" description="Helical" evidence="5">
    <location>
        <begin position="142"/>
        <end position="161"/>
    </location>
</feature>
<comment type="subcellular location">
    <subcellularLocation>
        <location evidence="1">Membrane</location>
        <topology evidence="1">Multi-pass membrane protein</topology>
    </subcellularLocation>
</comment>
<keyword evidence="8" id="KW-1185">Reference proteome</keyword>
<feature type="transmembrane region" description="Helical" evidence="5">
    <location>
        <begin position="360"/>
        <end position="379"/>
    </location>
</feature>
<dbReference type="InterPro" id="IPR051788">
    <property type="entry name" value="MFS_Transporter"/>
</dbReference>
<evidence type="ECO:0000313" key="8">
    <source>
        <dbReference type="Proteomes" id="UP001268089"/>
    </source>
</evidence>
<evidence type="ECO:0000256" key="3">
    <source>
        <dbReference type="ARBA" id="ARBA00022989"/>
    </source>
</evidence>
<organism evidence="7 8">
    <name type="scientific">Rhodoferax saidenbachensis</name>
    <dbReference type="NCBI Taxonomy" id="1484693"/>
    <lineage>
        <taxon>Bacteria</taxon>
        <taxon>Pseudomonadati</taxon>
        <taxon>Pseudomonadota</taxon>
        <taxon>Betaproteobacteria</taxon>
        <taxon>Burkholderiales</taxon>
        <taxon>Comamonadaceae</taxon>
        <taxon>Rhodoferax</taxon>
    </lineage>
</organism>
<feature type="transmembrane region" description="Helical" evidence="5">
    <location>
        <begin position="277"/>
        <end position="295"/>
    </location>
</feature>
<feature type="transmembrane region" description="Helical" evidence="5">
    <location>
        <begin position="51"/>
        <end position="69"/>
    </location>
</feature>
<feature type="transmembrane region" description="Helical" evidence="5">
    <location>
        <begin position="333"/>
        <end position="354"/>
    </location>
</feature>
<name>A0ABU1ZT00_9BURK</name>
<feature type="transmembrane region" description="Helical" evidence="5">
    <location>
        <begin position="167"/>
        <end position="190"/>
    </location>
</feature>
<protein>
    <submittedName>
        <fullName evidence="7">Fucose permease</fullName>
    </submittedName>
</protein>
<proteinExistence type="predicted"/>
<accession>A0ABU1ZT00</accession>
<evidence type="ECO:0000259" key="6">
    <source>
        <dbReference type="PROSITE" id="PS50850"/>
    </source>
</evidence>
<keyword evidence="4 5" id="KW-0472">Membrane</keyword>
<dbReference type="PANTHER" id="PTHR23514:SF13">
    <property type="entry name" value="INNER MEMBRANE PROTEIN YBJJ"/>
    <property type="match status" value="1"/>
</dbReference>
<dbReference type="InterPro" id="IPR020846">
    <property type="entry name" value="MFS_dom"/>
</dbReference>
<evidence type="ECO:0000256" key="2">
    <source>
        <dbReference type="ARBA" id="ARBA00022692"/>
    </source>
</evidence>
<dbReference type="Proteomes" id="UP001268089">
    <property type="component" value="Unassembled WGS sequence"/>
</dbReference>
<dbReference type="InterPro" id="IPR011701">
    <property type="entry name" value="MFS"/>
</dbReference>
<feature type="transmembrane region" description="Helical" evidence="5">
    <location>
        <begin position="211"/>
        <end position="229"/>
    </location>
</feature>
<dbReference type="PROSITE" id="PS50850">
    <property type="entry name" value="MFS"/>
    <property type="match status" value="1"/>
</dbReference>
<comment type="caution">
    <text evidence="7">The sequence shown here is derived from an EMBL/GenBank/DDBJ whole genome shotgun (WGS) entry which is preliminary data.</text>
</comment>
<feature type="transmembrane region" description="Helical" evidence="5">
    <location>
        <begin position="249"/>
        <end position="265"/>
    </location>
</feature>
<gene>
    <name evidence="7" type="ORF">J2X15_004008</name>
</gene>
<feature type="transmembrane region" description="Helical" evidence="5">
    <location>
        <begin position="21"/>
        <end position="39"/>
    </location>
</feature>
<keyword evidence="2 5" id="KW-0812">Transmembrane</keyword>
<dbReference type="PANTHER" id="PTHR23514">
    <property type="entry name" value="BYPASS OF STOP CODON PROTEIN 6"/>
    <property type="match status" value="1"/>
</dbReference>
<dbReference type="EMBL" id="JAVDXO010000013">
    <property type="protein sequence ID" value="MDR7308687.1"/>
    <property type="molecule type" value="Genomic_DNA"/>
</dbReference>
<evidence type="ECO:0000313" key="7">
    <source>
        <dbReference type="EMBL" id="MDR7308687.1"/>
    </source>
</evidence>
<dbReference type="Pfam" id="PF07690">
    <property type="entry name" value="MFS_1"/>
    <property type="match status" value="1"/>
</dbReference>
<evidence type="ECO:0000256" key="4">
    <source>
        <dbReference type="ARBA" id="ARBA00023136"/>
    </source>
</evidence>
<feature type="transmembrane region" description="Helical" evidence="5">
    <location>
        <begin position="301"/>
        <end position="321"/>
    </location>
</feature>
<dbReference type="InterPro" id="IPR036259">
    <property type="entry name" value="MFS_trans_sf"/>
</dbReference>
<evidence type="ECO:0000256" key="5">
    <source>
        <dbReference type="SAM" id="Phobius"/>
    </source>
</evidence>